<dbReference type="Proteomes" id="UP000240957">
    <property type="component" value="Unassembled WGS sequence"/>
</dbReference>
<reference evidence="1" key="4">
    <citation type="submission" date="2024-09" db="EMBL/GenBank/DDBJ databases">
        <authorList>
            <person name="Sun Q."/>
            <person name="Mori K."/>
        </authorList>
    </citation>
    <scope>NUCLEOTIDE SEQUENCE</scope>
    <source>
        <strain evidence="1">KCTC 62575</strain>
    </source>
</reference>
<evidence type="ECO:0000313" key="3">
    <source>
        <dbReference type="Proteomes" id="UP000240957"/>
    </source>
</evidence>
<dbReference type="AlphaFoldDB" id="A0A371YTF8"/>
<reference evidence="1" key="1">
    <citation type="journal article" date="2014" name="Int. J. Syst. Evol. Microbiol.">
        <title>Complete genome of a new Firmicutes species belonging to the dominant human colonic microbiota ('Ruminococcus bicirculans') reveals two chromosomes and a selective capacity to utilize plant glucans.</title>
        <authorList>
            <consortium name="NISC Comparative Sequencing Program"/>
            <person name="Wegmann U."/>
            <person name="Louis P."/>
            <person name="Goesmann A."/>
            <person name="Henrissat B."/>
            <person name="Duncan S.H."/>
            <person name="Flint H.J."/>
        </authorList>
    </citation>
    <scope>NUCLEOTIDE SEQUENCE</scope>
    <source>
        <strain evidence="1">KCTC 62575</strain>
    </source>
</reference>
<comment type="caution">
    <text evidence="2">The sequence shown here is derived from an EMBL/GenBank/DDBJ whole genome shotgun (WGS) entry which is preliminary data.</text>
</comment>
<dbReference type="Proteomes" id="UP001595455">
    <property type="component" value="Unassembled WGS sequence"/>
</dbReference>
<gene>
    <name evidence="1" type="ORF">ACFODO_05040</name>
    <name evidence="2" type="ORF">C9E89_004040</name>
</gene>
<dbReference type="EMBL" id="PYIX02000004">
    <property type="protein sequence ID" value="RFC84749.1"/>
    <property type="molecule type" value="Genomic_DNA"/>
</dbReference>
<protein>
    <submittedName>
        <fullName evidence="2">Uncharacterized protein</fullName>
    </submittedName>
</protein>
<evidence type="ECO:0000313" key="1">
    <source>
        <dbReference type="EMBL" id="MFC2994649.1"/>
    </source>
</evidence>
<evidence type="ECO:0000313" key="4">
    <source>
        <dbReference type="Proteomes" id="UP001595455"/>
    </source>
</evidence>
<keyword evidence="4" id="KW-1185">Reference proteome</keyword>
<proteinExistence type="predicted"/>
<sequence>MSQQQLNRNTIVKKSNQGRMIISSHAIQLTRAERNFLIIANGQLTIQEIITMLGVPFDTVNSLLQNKLLEISDWGESPTLVSQNIPQQDITADPIQQKLNIALPPLENSSPFHRLYAFLSIQIPEFFGILSFTQILKLERASDINELAILKDNLLEKVKKKYGEIAYNAYQEKINLLTQELKNDL</sequence>
<reference evidence="2 3" key="2">
    <citation type="submission" date="2018-08" db="EMBL/GenBank/DDBJ databases">
        <title>The draft genome of Acinetobacter sichuanensis strain WCHAc060041.</title>
        <authorList>
            <person name="Qin J."/>
            <person name="Feng Y."/>
            <person name="Zong Z."/>
        </authorList>
    </citation>
    <scope>NUCLEOTIDE SEQUENCE [LARGE SCALE GENOMIC DNA]</scope>
    <source>
        <strain evidence="2 3">WCHAc060041</strain>
    </source>
</reference>
<reference evidence="4" key="3">
    <citation type="journal article" date="2019" name="Int. J. Syst. Evol. Microbiol.">
        <title>The Global Catalogue of Microorganisms (GCM) 10K type strain sequencing project: providing services to taxonomists for standard genome sequencing and annotation.</title>
        <authorList>
            <consortium name="The Broad Institute Genomics Platform"/>
            <consortium name="The Broad Institute Genome Sequencing Center for Infectious Disease"/>
            <person name="Wu L."/>
            <person name="Ma J."/>
        </authorList>
    </citation>
    <scope>NUCLEOTIDE SEQUENCE [LARGE SCALE GENOMIC DNA]</scope>
    <source>
        <strain evidence="4">KCTC 62575</strain>
    </source>
</reference>
<accession>A0A371YTF8</accession>
<name>A0A371YTF8_9GAMM</name>
<evidence type="ECO:0000313" key="2">
    <source>
        <dbReference type="EMBL" id="RFC84749.1"/>
    </source>
</evidence>
<organism evidence="2 3">
    <name type="scientific">Acinetobacter sichuanensis</name>
    <dbReference type="NCBI Taxonomy" id="2136183"/>
    <lineage>
        <taxon>Bacteria</taxon>
        <taxon>Pseudomonadati</taxon>
        <taxon>Pseudomonadota</taxon>
        <taxon>Gammaproteobacteria</taxon>
        <taxon>Moraxellales</taxon>
        <taxon>Moraxellaceae</taxon>
        <taxon>Acinetobacter</taxon>
    </lineage>
</organism>
<dbReference type="OrthoDB" id="8965824at2"/>
<dbReference type="RefSeq" id="WP_107008308.1">
    <property type="nucleotide sequence ID" value="NZ_JBHRSF010000007.1"/>
</dbReference>
<dbReference type="EMBL" id="JBHRSF010000007">
    <property type="protein sequence ID" value="MFC2994649.1"/>
    <property type="molecule type" value="Genomic_DNA"/>
</dbReference>